<proteinExistence type="predicted"/>
<dbReference type="Proteomes" id="UP000660024">
    <property type="component" value="Unassembled WGS sequence"/>
</dbReference>
<dbReference type="SUPFAM" id="SSF48435">
    <property type="entry name" value="Bacterial muramidases"/>
    <property type="match status" value="1"/>
</dbReference>
<organism evidence="3 4">
    <name type="scientific">Pedobacter segetis</name>
    <dbReference type="NCBI Taxonomy" id="2793069"/>
    <lineage>
        <taxon>Bacteria</taxon>
        <taxon>Pseudomonadati</taxon>
        <taxon>Bacteroidota</taxon>
        <taxon>Sphingobacteriia</taxon>
        <taxon>Sphingobacteriales</taxon>
        <taxon>Sphingobacteriaceae</taxon>
        <taxon>Pedobacter</taxon>
    </lineage>
</organism>
<protein>
    <recommendedName>
        <fullName evidence="5">Tetratricopeptide repeat-containing protein</fullName>
    </recommendedName>
</protein>
<dbReference type="InterPro" id="IPR008939">
    <property type="entry name" value="Lytic_TGlycosylase_superhlx_U"/>
</dbReference>
<name>A0ABS1BIM9_9SPHI</name>
<evidence type="ECO:0000313" key="3">
    <source>
        <dbReference type="EMBL" id="MBK0382745.1"/>
    </source>
</evidence>
<dbReference type="RefSeq" id="WP_200585522.1">
    <property type="nucleotide sequence ID" value="NZ_JAEHFY010000008.1"/>
</dbReference>
<evidence type="ECO:0000256" key="1">
    <source>
        <dbReference type="ARBA" id="ARBA00022729"/>
    </source>
</evidence>
<gene>
    <name evidence="3" type="ORF">I5M32_07215</name>
</gene>
<feature type="region of interest" description="Disordered" evidence="2">
    <location>
        <begin position="736"/>
        <end position="760"/>
    </location>
</feature>
<dbReference type="Gene3D" id="1.25.40.10">
    <property type="entry name" value="Tetratricopeptide repeat domain"/>
    <property type="match status" value="2"/>
</dbReference>
<evidence type="ECO:0008006" key="5">
    <source>
        <dbReference type="Google" id="ProtNLM"/>
    </source>
</evidence>
<evidence type="ECO:0000313" key="4">
    <source>
        <dbReference type="Proteomes" id="UP000660024"/>
    </source>
</evidence>
<dbReference type="InterPro" id="IPR011990">
    <property type="entry name" value="TPR-like_helical_dom_sf"/>
</dbReference>
<comment type="caution">
    <text evidence="3">The sequence shown here is derived from an EMBL/GenBank/DDBJ whole genome shotgun (WGS) entry which is preliminary data.</text>
</comment>
<keyword evidence="1" id="KW-0732">Signal</keyword>
<evidence type="ECO:0000256" key="2">
    <source>
        <dbReference type="SAM" id="MobiDB-lite"/>
    </source>
</evidence>
<dbReference type="EMBL" id="JAEHFY010000008">
    <property type="protein sequence ID" value="MBK0382745.1"/>
    <property type="molecule type" value="Genomic_DNA"/>
</dbReference>
<sequence length="930" mass="106041">MKNVTAHYNIYFNAREQLKESKLTIRNSREDDFSQTLSIFPLPDESSSANEEENLNTVITKVNRIAVEKYDSKWLDDSFLLLAEAEYLKRDFYNAIEYDSYVSITFPDEKKNKIAAYLGQVKSDFALDLNDEADSVLKLAKALNFKYQQDELEASQAELALRKNNLPEAIDHLSKAVGQTKEKYLKTRWRYILAQLQEKNGQPDKAAFNYDKIAKSNAAFEISFNANLSKIRITENQQGKEFDKIATLKRLLKEDKNQEFKEQIYYQIGNAYADKNDLANADLFYSTSAHTVPGTVKQKGLSYLKLAQINFEQLKDYKKSQLYYDSTLQYLPKTYPGYNEIAVKANNLQYLADRLNIIDDQKELLQLSNLSEDDLAKKLDQKFVVKTALDPNQNSIVNSGALTSIQDFSASNKTAGTFYFYNNAALSQGLSSFKQKWGNRKLADNWRISDVSLPTEAAKNGNYPSNLGTGVDADISTIGENVDSLKARFIRTIPYSPYQKFQANNKIAKALYEIAGFYKDVLKDNLEAVEAYEAIVLNYPNQENAASIYYQLYRLTAAMDKNTSEKYKQELLEKYPGSIYAKTILDPNYGKDAELLKQKIKDYYDAVYETYKLKKYDEVLKKIDDLKAKVDDFKEMDAKYAYLKSLAIGHTQKAPVFLASLNEIATNYPNDAEVTPRVKKQISFIEANQTAFNLRPTALIDQDGNDYLLDRPVFVDIPKIEDKKPEPIKVVAEAKKVDEPKQEKPKVTEPKKEEPKEEIKPVEQVTKIENPAIAIPNNEVGKEAPIVPEVLKPVPVAEEPKVIVPEKPKAIEFTDNTRQKYFIVIDISDPKQNIAQPFSKLSQYFYSKFDPSSVRLVIRVVGGTEKFIIISGDFYTQQEVQTVSDDLNSSLPKIMEGQTNLYQKFVVSESNLKLLVSKDAIDQYLKFISK</sequence>
<reference evidence="3 4" key="1">
    <citation type="submission" date="2020-12" db="EMBL/GenBank/DDBJ databases">
        <title>Bacterial novel species Pedobacter sp. SD-b isolated from soil.</title>
        <authorList>
            <person name="Jung H.-Y."/>
        </authorList>
    </citation>
    <scope>NUCLEOTIDE SEQUENCE [LARGE SCALE GENOMIC DNA]</scope>
    <source>
        <strain evidence="3 4">SD-b</strain>
    </source>
</reference>
<keyword evidence="4" id="KW-1185">Reference proteome</keyword>
<accession>A0ABS1BIM9</accession>